<dbReference type="NCBIfam" id="TIGR02937">
    <property type="entry name" value="sigma70-ECF"/>
    <property type="match status" value="1"/>
</dbReference>
<feature type="domain" description="RNA polymerase sigma-70 region 2" evidence="7">
    <location>
        <begin position="11"/>
        <end position="75"/>
    </location>
</feature>
<evidence type="ECO:0000256" key="1">
    <source>
        <dbReference type="ARBA" id="ARBA00010641"/>
    </source>
</evidence>
<dbReference type="InterPro" id="IPR007627">
    <property type="entry name" value="RNA_pol_sigma70_r2"/>
</dbReference>
<dbReference type="SUPFAM" id="SSF88946">
    <property type="entry name" value="Sigma2 domain of RNA polymerase sigma factors"/>
    <property type="match status" value="1"/>
</dbReference>
<evidence type="ECO:0000256" key="5">
    <source>
        <dbReference type="ARBA" id="ARBA00023163"/>
    </source>
</evidence>
<dbReference type="InterPro" id="IPR013249">
    <property type="entry name" value="RNA_pol_sigma70_r4_t2"/>
</dbReference>
<dbReference type="Gene3D" id="1.10.1740.10">
    <property type="match status" value="1"/>
</dbReference>
<accession>A0ABY4WIP9</accession>
<dbReference type="EMBL" id="CP098755">
    <property type="protein sequence ID" value="USG65224.1"/>
    <property type="molecule type" value="Genomic_DNA"/>
</dbReference>
<comment type="similarity">
    <text evidence="1 6">Belongs to the sigma-70 factor family. ECF subfamily.</text>
</comment>
<organism evidence="9 10">
    <name type="scientific">Brevibacillus ruminantium</name>
    <dbReference type="NCBI Taxonomy" id="2950604"/>
    <lineage>
        <taxon>Bacteria</taxon>
        <taxon>Bacillati</taxon>
        <taxon>Bacillota</taxon>
        <taxon>Bacilli</taxon>
        <taxon>Bacillales</taxon>
        <taxon>Paenibacillaceae</taxon>
        <taxon>Brevibacillus</taxon>
    </lineage>
</organism>
<dbReference type="CDD" id="cd06171">
    <property type="entry name" value="Sigma70_r4"/>
    <property type="match status" value="1"/>
</dbReference>
<dbReference type="SUPFAM" id="SSF88659">
    <property type="entry name" value="Sigma3 and sigma4 domains of RNA polymerase sigma factors"/>
    <property type="match status" value="1"/>
</dbReference>
<evidence type="ECO:0000256" key="6">
    <source>
        <dbReference type="RuleBase" id="RU000716"/>
    </source>
</evidence>
<dbReference type="Pfam" id="PF04542">
    <property type="entry name" value="Sigma70_r2"/>
    <property type="match status" value="1"/>
</dbReference>
<evidence type="ECO:0000313" key="9">
    <source>
        <dbReference type="EMBL" id="USG65224.1"/>
    </source>
</evidence>
<dbReference type="InterPro" id="IPR013325">
    <property type="entry name" value="RNA_pol_sigma_r2"/>
</dbReference>
<keyword evidence="2 6" id="KW-0805">Transcription regulation</keyword>
<keyword evidence="10" id="KW-1185">Reference proteome</keyword>
<dbReference type="InterPro" id="IPR014284">
    <property type="entry name" value="RNA_pol_sigma-70_dom"/>
</dbReference>
<keyword evidence="3 6" id="KW-0731">Sigma factor</keyword>
<evidence type="ECO:0000313" key="10">
    <source>
        <dbReference type="Proteomes" id="UP001056500"/>
    </source>
</evidence>
<evidence type="ECO:0000256" key="3">
    <source>
        <dbReference type="ARBA" id="ARBA00023082"/>
    </source>
</evidence>
<dbReference type="Gene3D" id="1.10.10.10">
    <property type="entry name" value="Winged helix-like DNA-binding domain superfamily/Winged helix DNA-binding domain"/>
    <property type="match status" value="1"/>
</dbReference>
<dbReference type="InterPro" id="IPR000838">
    <property type="entry name" value="RNA_pol_sigma70_ECF_CS"/>
</dbReference>
<proteinExistence type="inferred from homology"/>
<dbReference type="PROSITE" id="PS01063">
    <property type="entry name" value="SIGMA70_ECF"/>
    <property type="match status" value="1"/>
</dbReference>
<evidence type="ECO:0000256" key="2">
    <source>
        <dbReference type="ARBA" id="ARBA00023015"/>
    </source>
</evidence>
<protein>
    <recommendedName>
        <fullName evidence="6">RNA polymerase sigma factor</fullName>
    </recommendedName>
</protein>
<dbReference type="PANTHER" id="PTHR43133:SF60">
    <property type="entry name" value="RNA POLYMERASE SIGMA FACTOR SIGV"/>
    <property type="match status" value="1"/>
</dbReference>
<name>A0ABY4WIP9_9BACL</name>
<evidence type="ECO:0000259" key="8">
    <source>
        <dbReference type="Pfam" id="PF08281"/>
    </source>
</evidence>
<dbReference type="InterPro" id="IPR039425">
    <property type="entry name" value="RNA_pol_sigma-70-like"/>
</dbReference>
<evidence type="ECO:0000256" key="4">
    <source>
        <dbReference type="ARBA" id="ARBA00023125"/>
    </source>
</evidence>
<sequence length="177" mass="21180">MNKNELIEQWFLRYGDEIYKFLVYYMGTADVEDLLQDVFIKALQALDHFEGRSLPKTWLLSIARNSAVDYQRKQRLRKWLPDSFLSDVRDHRRTPEEWLNLHEEKRELYQTLQHLKPAHREVLILRGIKELSPKETAEILQWSENKVHVTYHRAIKALKDRWGQQGQEGIGDAVKLR</sequence>
<dbReference type="RefSeq" id="WP_251872317.1">
    <property type="nucleotide sequence ID" value="NZ_CP098755.1"/>
</dbReference>
<gene>
    <name evidence="9" type="ORF">NDK47_24385</name>
</gene>
<dbReference type="Proteomes" id="UP001056500">
    <property type="component" value="Chromosome"/>
</dbReference>
<feature type="domain" description="RNA polymerase sigma factor 70 region 4 type 2" evidence="8">
    <location>
        <begin position="106"/>
        <end position="158"/>
    </location>
</feature>
<reference evidence="9" key="1">
    <citation type="submission" date="2022-06" db="EMBL/GenBank/DDBJ databases">
        <title>Genome sequencing of Brevibacillus sp. BB3-R1.</title>
        <authorList>
            <person name="Heo J."/>
            <person name="Lee D."/>
            <person name="Won M."/>
            <person name="Han B.-H."/>
            <person name="Hong S.-B."/>
            <person name="Kwon S.-W."/>
        </authorList>
    </citation>
    <scope>NUCLEOTIDE SEQUENCE</scope>
    <source>
        <strain evidence="9">BB3-R1</strain>
    </source>
</reference>
<dbReference type="PANTHER" id="PTHR43133">
    <property type="entry name" value="RNA POLYMERASE ECF-TYPE SIGMA FACTO"/>
    <property type="match status" value="1"/>
</dbReference>
<evidence type="ECO:0000259" key="7">
    <source>
        <dbReference type="Pfam" id="PF04542"/>
    </source>
</evidence>
<keyword evidence="5 6" id="KW-0804">Transcription</keyword>
<dbReference type="Pfam" id="PF08281">
    <property type="entry name" value="Sigma70_r4_2"/>
    <property type="match status" value="1"/>
</dbReference>
<keyword evidence="4 6" id="KW-0238">DNA-binding</keyword>
<dbReference type="InterPro" id="IPR036388">
    <property type="entry name" value="WH-like_DNA-bd_sf"/>
</dbReference>
<dbReference type="InterPro" id="IPR013324">
    <property type="entry name" value="RNA_pol_sigma_r3/r4-like"/>
</dbReference>